<dbReference type="GO" id="GO:0005815">
    <property type="term" value="C:microtubule organizing center"/>
    <property type="evidence" value="ECO:0007669"/>
    <property type="project" value="UniProtKB-SubCell"/>
</dbReference>
<comment type="caution">
    <text evidence="9">The sequence shown here is derived from an EMBL/GenBank/DDBJ whole genome shotgun (WGS) entry which is preliminary data.</text>
</comment>
<gene>
    <name evidence="9" type="ORF">L210DRAFT_2633037</name>
</gene>
<feature type="compositionally biased region" description="Low complexity" evidence="7">
    <location>
        <begin position="235"/>
        <end position="265"/>
    </location>
</feature>
<reference evidence="9" key="1">
    <citation type="submission" date="2019-10" db="EMBL/GenBank/DDBJ databases">
        <authorList>
            <consortium name="DOE Joint Genome Institute"/>
            <person name="Kuo A."/>
            <person name="Miyauchi S."/>
            <person name="Kiss E."/>
            <person name="Drula E."/>
            <person name="Kohler A."/>
            <person name="Sanchez-Garcia M."/>
            <person name="Andreopoulos B."/>
            <person name="Barry K.W."/>
            <person name="Bonito G."/>
            <person name="Buee M."/>
            <person name="Carver A."/>
            <person name="Chen C."/>
            <person name="Cichocki N."/>
            <person name="Clum A."/>
            <person name="Culley D."/>
            <person name="Crous P.W."/>
            <person name="Fauchery L."/>
            <person name="Girlanda M."/>
            <person name="Hayes R."/>
            <person name="Keri Z."/>
            <person name="LaButti K."/>
            <person name="Lipzen A."/>
            <person name="Lombard V."/>
            <person name="Magnuson J."/>
            <person name="Maillard F."/>
            <person name="Morin E."/>
            <person name="Murat C."/>
            <person name="Nolan M."/>
            <person name="Ohm R."/>
            <person name="Pangilinan J."/>
            <person name="Pereira M."/>
            <person name="Perotto S."/>
            <person name="Peter M."/>
            <person name="Riley R."/>
            <person name="Sitrit Y."/>
            <person name="Stielow B."/>
            <person name="Szollosi G."/>
            <person name="Zifcakova L."/>
            <person name="Stursova M."/>
            <person name="Spatafora J.W."/>
            <person name="Tedersoo L."/>
            <person name="Vaario L.-M."/>
            <person name="Yamada A."/>
            <person name="Yan M."/>
            <person name="Wang P."/>
            <person name="Xu J."/>
            <person name="Bruns T."/>
            <person name="Baldrian P."/>
            <person name="Vilgalys R."/>
            <person name="Henrissat B."/>
            <person name="Grigoriev I.V."/>
            <person name="Hibbett D."/>
            <person name="Nagy L.G."/>
            <person name="Martin F.M."/>
        </authorList>
    </citation>
    <scope>NUCLEOTIDE SEQUENCE</scope>
    <source>
        <strain evidence="9">BED1</strain>
    </source>
</reference>
<keyword evidence="5" id="KW-0206">Cytoskeleton</keyword>
<dbReference type="EMBL" id="WHUW01000003">
    <property type="protein sequence ID" value="KAF8448902.1"/>
    <property type="molecule type" value="Genomic_DNA"/>
</dbReference>
<keyword evidence="3" id="KW-0597">Phosphoprotein</keyword>
<feature type="compositionally biased region" description="Basic and acidic residues" evidence="7">
    <location>
        <begin position="319"/>
        <end position="345"/>
    </location>
</feature>
<dbReference type="Pfam" id="PF10495">
    <property type="entry name" value="PACT_coil_coil"/>
    <property type="match status" value="1"/>
</dbReference>
<reference evidence="9" key="2">
    <citation type="journal article" date="2020" name="Nat. Commun.">
        <title>Large-scale genome sequencing of mycorrhizal fungi provides insights into the early evolution of symbiotic traits.</title>
        <authorList>
            <person name="Miyauchi S."/>
            <person name="Kiss E."/>
            <person name="Kuo A."/>
            <person name="Drula E."/>
            <person name="Kohler A."/>
            <person name="Sanchez-Garcia M."/>
            <person name="Morin E."/>
            <person name="Andreopoulos B."/>
            <person name="Barry K.W."/>
            <person name="Bonito G."/>
            <person name="Buee M."/>
            <person name="Carver A."/>
            <person name="Chen C."/>
            <person name="Cichocki N."/>
            <person name="Clum A."/>
            <person name="Culley D."/>
            <person name="Crous P.W."/>
            <person name="Fauchery L."/>
            <person name="Girlanda M."/>
            <person name="Hayes R.D."/>
            <person name="Keri Z."/>
            <person name="LaButti K."/>
            <person name="Lipzen A."/>
            <person name="Lombard V."/>
            <person name="Magnuson J."/>
            <person name="Maillard F."/>
            <person name="Murat C."/>
            <person name="Nolan M."/>
            <person name="Ohm R.A."/>
            <person name="Pangilinan J."/>
            <person name="Pereira M.F."/>
            <person name="Perotto S."/>
            <person name="Peter M."/>
            <person name="Pfister S."/>
            <person name="Riley R."/>
            <person name="Sitrit Y."/>
            <person name="Stielow J.B."/>
            <person name="Szollosi G."/>
            <person name="Zifcakova L."/>
            <person name="Stursova M."/>
            <person name="Spatafora J.W."/>
            <person name="Tedersoo L."/>
            <person name="Vaario L.M."/>
            <person name="Yamada A."/>
            <person name="Yan M."/>
            <person name="Wang P."/>
            <person name="Xu J."/>
            <person name="Bruns T."/>
            <person name="Baldrian P."/>
            <person name="Vilgalys R."/>
            <person name="Dunand C."/>
            <person name="Henrissat B."/>
            <person name="Grigoriev I.V."/>
            <person name="Hibbett D."/>
            <person name="Nagy L.G."/>
            <person name="Martin F.M."/>
        </authorList>
    </citation>
    <scope>NUCLEOTIDE SEQUENCE</scope>
    <source>
        <strain evidence="9">BED1</strain>
    </source>
</reference>
<sequence length="1697" mass="191089">MALYETPSRIWRRIEDEREPSSLPSLPGFEHSVVPDTESDQTTTDDDHEPLPVHSTPAAASSHNATATATIRLQSSTSSTVRFATSIASRSASLKSSGSKSFCRPAQKSFDVSAISSLPHDLEENTDPEDPPEKSTNSVPEAYLPPPESDEAEDMSLVDALESVSRASSPLSPEPPPREPTQKKNRLPYDYSVSLRSEPQVSCFFLQIVDRYNILPQPSPIDKYRNVALRRPFARTRTPSLSRSTSSSSISSPPNSTPRSNRSIPLPRDPESPIPGIHVPLPRSAGASPAVNSLSSVIIQPPDEDLSRTTEEEQGAPPDGHEEQAESEPERASSMDDGRTSDREPTFSSASSDPSYPMDRTIQPARSPLAPSTAFSSPAPSMIFTPTPAIAPRPRARFNIPPPPQELYTQDDIEVDSEPVTPHTRRRSFLLSVINSTARPRMKIPTPHPHRRVSALPVTSEVAEDGQATPGTAMHMAFAGITPRPRLGRMSHPLAQTYIPDGDASEVGDGSDLSPCDDANERASVISTTSSQDLVTHVRANTSYDPALGLGERGKMGRFDAQRLNSYLHGLNRRLQEENLDLTARLQKYEEVKQGPRLSMENVGRGRRVSAGGALGDVEEESVAEGWAEEKLELEALVQKITEDLDQVTAENDRVTRDLEKERSERDRDKERWRERMADVEQGVSDIVGELECRVEEAKGKHAEAVEEISKLKRGTNKARERLETERDLALERAAKADSALESGKELGGALKEANAKISALSGNLQVATAHVEELEDENEALHRKVSELEKELKEEKLCNKLNEEDFQSQLSEMGTEVMLATARVSELQRELAERDTDLDRLDGELQVKSDKLAELRRCTAQSDKETAEEVRSLKSYIAELEESTAARVKDLQERLACAQDRVDQYEVEEEHANDRIERLENEAERATELARQLEEALEAAEETMKSDEERMVDLRGKLAALEREQERQRDLTIADSPSNHEAEEALEAELDEANKEIARLSALLQQSPARRAIDKAKDTKIEVLEREKEELLERVRSLKSSNAEMATPHRVVNTRGISPIHRHVLSMSLRTPKTPGAPLKDLSWLNATAAGDPSASPLLAEVARLHIELDRANESIDQKLDELQEAGLDVVELTKNLEDARANIVSLETENARLQRREERRLRRLEKLRCQQCFTKIDPSRLHRTYEADESSLSLNVSGGDLLADPPTPLIKTSEALRLELQNVHVQLDTMKRQWLDEKRQLLGEKAILQDAANRMNTEVRNAKHEVRKAVEAERESRRSRADTQEEVDKAKTVIVDLEAELQAERMRLRKMSTEQEGLQREIGDVARQLQRTETDMDDVKYQLQKAKQDNHELETELRGTMPRFSVGSLPKTTATVNANAEQKARLLEAKVRENMSTIEQLRQERSILARDHKDLQQRYAQASERAHKLRNEYAASQKSHETRRQQLDMLLAEIDELRRALSSQADELQRTEQEKNRMVMEKTDIARTIAMLEAELKRVRKDAEIFGRDLKALRAEKEKSHQRQKEDISKAERARKQAQTQIRLLNDQLDKQKAKTKRLQQHVCVTDDGQLDELKAQHKRECKGLIVQIRYLKVKFARESTLRDDLSYQKRYLLVLLSSFEASDKRILACISRIGYPKPSPPAVTKRRSFKSAAWCIVFIRRARFASDAWREACANKQAIADALQEVRRRRALVQ</sequence>
<feature type="region of interest" description="Disordered" evidence="7">
    <location>
        <begin position="231"/>
        <end position="289"/>
    </location>
</feature>
<evidence type="ECO:0000256" key="7">
    <source>
        <dbReference type="SAM" id="MobiDB-lite"/>
    </source>
</evidence>
<evidence type="ECO:0000256" key="5">
    <source>
        <dbReference type="ARBA" id="ARBA00023212"/>
    </source>
</evidence>
<dbReference type="InterPro" id="IPR019528">
    <property type="entry name" value="PACT_domain"/>
</dbReference>
<evidence type="ECO:0000313" key="9">
    <source>
        <dbReference type="EMBL" id="KAF8448902.1"/>
    </source>
</evidence>
<dbReference type="PANTHER" id="PTHR23160">
    <property type="entry name" value="SYNAPTONEMAL COMPLEX PROTEIN-RELATED"/>
    <property type="match status" value="1"/>
</dbReference>
<comment type="subcellular location">
    <subcellularLocation>
        <location evidence="1">Cytoplasm</location>
        <location evidence="1">Cytoskeleton</location>
        <location evidence="1">Microtubule organizing center</location>
    </subcellularLocation>
</comment>
<dbReference type="Gene3D" id="1.10.287.1490">
    <property type="match status" value="1"/>
</dbReference>
<dbReference type="PANTHER" id="PTHR23160:SF19">
    <property type="entry name" value="MYOSIN HEAVY CHAIN-RELATED PROTEIN"/>
    <property type="match status" value="1"/>
</dbReference>
<feature type="compositionally biased region" description="Basic and acidic residues" evidence="7">
    <location>
        <begin position="964"/>
        <end position="984"/>
    </location>
</feature>
<feature type="compositionally biased region" description="Acidic residues" evidence="7">
    <location>
        <begin position="37"/>
        <end position="48"/>
    </location>
</feature>
<feature type="coiled-coil region" evidence="6">
    <location>
        <begin position="1103"/>
        <end position="1172"/>
    </location>
</feature>
<evidence type="ECO:0000313" key="10">
    <source>
        <dbReference type="Proteomes" id="UP001194468"/>
    </source>
</evidence>
<accession>A0AAD4GK64</accession>
<feature type="region of interest" description="Disordered" evidence="7">
    <location>
        <begin position="964"/>
        <end position="985"/>
    </location>
</feature>
<evidence type="ECO:0000256" key="3">
    <source>
        <dbReference type="ARBA" id="ARBA00022553"/>
    </source>
</evidence>
<evidence type="ECO:0000259" key="8">
    <source>
        <dbReference type="Pfam" id="PF10495"/>
    </source>
</evidence>
<dbReference type="GO" id="GO:0005737">
    <property type="term" value="C:cytoplasm"/>
    <property type="evidence" value="ECO:0007669"/>
    <property type="project" value="UniProtKB-ARBA"/>
</dbReference>
<organism evidence="9 10">
    <name type="scientific">Boletus edulis BED1</name>
    <dbReference type="NCBI Taxonomy" id="1328754"/>
    <lineage>
        <taxon>Eukaryota</taxon>
        <taxon>Fungi</taxon>
        <taxon>Dikarya</taxon>
        <taxon>Basidiomycota</taxon>
        <taxon>Agaricomycotina</taxon>
        <taxon>Agaricomycetes</taxon>
        <taxon>Agaricomycetidae</taxon>
        <taxon>Boletales</taxon>
        <taxon>Boletineae</taxon>
        <taxon>Boletaceae</taxon>
        <taxon>Boletoideae</taxon>
        <taxon>Boletus</taxon>
    </lineage>
</organism>
<protein>
    <recommendedName>
        <fullName evidence="8">Pericentrin/AKAP-450 centrosomal targeting domain-containing protein</fullName>
    </recommendedName>
</protein>
<name>A0AAD4GK64_BOLED</name>
<proteinExistence type="predicted"/>
<feature type="region of interest" description="Disordered" evidence="7">
    <location>
        <begin position="1264"/>
        <end position="1287"/>
    </location>
</feature>
<evidence type="ECO:0000256" key="4">
    <source>
        <dbReference type="ARBA" id="ARBA00023054"/>
    </source>
</evidence>
<evidence type="ECO:0000256" key="2">
    <source>
        <dbReference type="ARBA" id="ARBA00022490"/>
    </source>
</evidence>
<keyword evidence="4 6" id="KW-0175">Coiled coil</keyword>
<feature type="compositionally biased region" description="Polar residues" evidence="7">
    <location>
        <begin position="71"/>
        <end position="82"/>
    </location>
</feature>
<feature type="region of interest" description="Disordered" evidence="7">
    <location>
        <begin position="302"/>
        <end position="395"/>
    </location>
</feature>
<dbReference type="Proteomes" id="UP001194468">
    <property type="component" value="Unassembled WGS sequence"/>
</dbReference>
<feature type="compositionally biased region" description="Low complexity" evidence="7">
    <location>
        <begin position="55"/>
        <end position="70"/>
    </location>
</feature>
<keyword evidence="10" id="KW-1185">Reference proteome</keyword>
<feature type="compositionally biased region" description="Low complexity" evidence="7">
    <location>
        <begin position="367"/>
        <end position="395"/>
    </location>
</feature>
<keyword evidence="2" id="KW-0963">Cytoplasm</keyword>
<feature type="region of interest" description="Disordered" evidence="7">
    <location>
        <begin position="116"/>
        <end position="191"/>
    </location>
</feature>
<feature type="region of interest" description="Disordered" evidence="7">
    <location>
        <begin position="1"/>
        <end position="82"/>
    </location>
</feature>
<evidence type="ECO:0000256" key="6">
    <source>
        <dbReference type="SAM" id="Coils"/>
    </source>
</evidence>
<feature type="domain" description="Pericentrin/AKAP-450 centrosomal targeting" evidence="8">
    <location>
        <begin position="1597"/>
        <end position="1672"/>
    </location>
</feature>
<evidence type="ECO:0000256" key="1">
    <source>
        <dbReference type="ARBA" id="ARBA00004267"/>
    </source>
</evidence>
<feature type="coiled-coil region" evidence="6">
    <location>
        <begin position="631"/>
        <end position="799"/>
    </location>
</feature>